<dbReference type="EMBL" id="CP020559">
    <property type="protein sequence ID" value="ARE89270.1"/>
    <property type="molecule type" value="Genomic_DNA"/>
</dbReference>
<sequence length="270" mass="31039">MNSENILNRIGYAATLGEDSIFTAIEFAKKNGFSAIEINLNVPAFFPENYNQQQRQEIKEEITEAGIALSFHAPEDIPLYHLHPPVRRAGLERLKECIDFAGEIGGRKITFHCGDSVCFTQTDKKIYLQHIYVDEFARLLKESLIELRDYAIGKIMPCVENVGKFNDMVRGVLEELLPQGNLYLTWDIGHSYGQQENEAFFLKNLNYIGNCHIHDHNGTQDHQVIGEGKIHFPYYFNLLKDIDTSFILEVRPVMKALISRNNLKEILKEY</sequence>
<dbReference type="InterPro" id="IPR050312">
    <property type="entry name" value="IolE/XylAMocC-like"/>
</dbReference>
<evidence type="ECO:0000313" key="3">
    <source>
        <dbReference type="Proteomes" id="UP000192478"/>
    </source>
</evidence>
<reference evidence="2 3" key="1">
    <citation type="submission" date="2017-03" db="EMBL/GenBank/DDBJ databases">
        <title>Complete sequence of Clostridium formicaceticum DSM 92.</title>
        <authorList>
            <person name="Poehlein A."/>
            <person name="Karl M."/>
            <person name="Bengelsdorf F.R."/>
            <person name="Duerre P."/>
            <person name="Daniel R."/>
        </authorList>
    </citation>
    <scope>NUCLEOTIDE SEQUENCE [LARGE SCALE GENOMIC DNA]</scope>
    <source>
        <strain evidence="2 3">DSM 92</strain>
    </source>
</reference>
<evidence type="ECO:0000259" key="1">
    <source>
        <dbReference type="Pfam" id="PF01261"/>
    </source>
</evidence>
<keyword evidence="2" id="KW-0413">Isomerase</keyword>
<dbReference type="Proteomes" id="UP000192478">
    <property type="component" value="Chromosome"/>
</dbReference>
<dbReference type="GO" id="GO:0016853">
    <property type="term" value="F:isomerase activity"/>
    <property type="evidence" value="ECO:0007669"/>
    <property type="project" value="UniProtKB-KW"/>
</dbReference>
<dbReference type="InterPro" id="IPR036237">
    <property type="entry name" value="Xyl_isomerase-like_sf"/>
</dbReference>
<dbReference type="SUPFAM" id="SSF51658">
    <property type="entry name" value="Xylose isomerase-like"/>
    <property type="match status" value="1"/>
</dbReference>
<dbReference type="RefSeq" id="WP_236905008.1">
    <property type="nucleotide sequence ID" value="NZ_CP017603.1"/>
</dbReference>
<organism evidence="2 3">
    <name type="scientific">Clostridium formicaceticum</name>
    <dbReference type="NCBI Taxonomy" id="1497"/>
    <lineage>
        <taxon>Bacteria</taxon>
        <taxon>Bacillati</taxon>
        <taxon>Bacillota</taxon>
        <taxon>Clostridia</taxon>
        <taxon>Eubacteriales</taxon>
        <taxon>Clostridiaceae</taxon>
        <taxon>Clostridium</taxon>
    </lineage>
</organism>
<protein>
    <submittedName>
        <fullName evidence="2">Xylose isomerase-like TIM barrel</fullName>
    </submittedName>
</protein>
<gene>
    <name evidence="2" type="ORF">CLFO_36770</name>
</gene>
<evidence type="ECO:0000313" key="2">
    <source>
        <dbReference type="EMBL" id="ARE89270.1"/>
    </source>
</evidence>
<feature type="domain" description="Xylose isomerase-like TIM barrel" evidence="1">
    <location>
        <begin position="25"/>
        <end position="251"/>
    </location>
</feature>
<name>A0AAC9RSG5_9CLOT</name>
<accession>A0AAC9RSG5</accession>
<dbReference type="Gene3D" id="3.20.20.150">
    <property type="entry name" value="Divalent-metal-dependent TIM barrel enzymes"/>
    <property type="match status" value="1"/>
</dbReference>
<proteinExistence type="predicted"/>
<dbReference type="AlphaFoldDB" id="A0AAC9RSG5"/>
<dbReference type="Pfam" id="PF01261">
    <property type="entry name" value="AP_endonuc_2"/>
    <property type="match status" value="1"/>
</dbReference>
<dbReference type="PANTHER" id="PTHR12110">
    <property type="entry name" value="HYDROXYPYRUVATE ISOMERASE"/>
    <property type="match status" value="1"/>
</dbReference>
<dbReference type="InterPro" id="IPR013022">
    <property type="entry name" value="Xyl_isomerase-like_TIM-brl"/>
</dbReference>